<keyword evidence="2" id="KW-1185">Reference proteome</keyword>
<dbReference type="RefSeq" id="WP_054808180.1">
    <property type="nucleotide sequence ID" value="NZ_JBEPSN010000001.1"/>
</dbReference>
<name>A0ABV2P1R5_9MICC</name>
<protein>
    <submittedName>
        <fullName evidence="1">Uncharacterized protein</fullName>
    </submittedName>
</protein>
<dbReference type="EMBL" id="JBEPSN010000001">
    <property type="protein sequence ID" value="MET4538703.1"/>
    <property type="molecule type" value="Genomic_DNA"/>
</dbReference>
<dbReference type="Proteomes" id="UP001549307">
    <property type="component" value="Unassembled WGS sequence"/>
</dbReference>
<sequence length="73" mass="7982">MNSYYPLALLLARQEAAQSALETANSALPHAPVVPVHEGSSHPWLDALRGRVATILHRVAWALEPEDHIGIDH</sequence>
<evidence type="ECO:0000313" key="1">
    <source>
        <dbReference type="EMBL" id="MET4538703.1"/>
    </source>
</evidence>
<accession>A0ABV2P1R5</accession>
<proteinExistence type="predicted"/>
<gene>
    <name evidence="1" type="ORF">ABIE37_000458</name>
</gene>
<organism evidence="1 2">
    <name type="scientific">Arthrobacter bambusae</name>
    <dbReference type="NCBI Taxonomy" id="1338426"/>
    <lineage>
        <taxon>Bacteria</taxon>
        <taxon>Bacillati</taxon>
        <taxon>Actinomycetota</taxon>
        <taxon>Actinomycetes</taxon>
        <taxon>Micrococcales</taxon>
        <taxon>Micrococcaceae</taxon>
        <taxon>Arthrobacter</taxon>
    </lineage>
</organism>
<reference evidence="1 2" key="1">
    <citation type="submission" date="2024-06" db="EMBL/GenBank/DDBJ databases">
        <title>Sorghum-associated microbial communities from plants grown in Nebraska, USA.</title>
        <authorList>
            <person name="Schachtman D."/>
        </authorList>
    </citation>
    <scope>NUCLEOTIDE SEQUENCE [LARGE SCALE GENOMIC DNA]</scope>
    <source>
        <strain evidence="1 2">3552</strain>
    </source>
</reference>
<comment type="caution">
    <text evidence="1">The sequence shown here is derived from an EMBL/GenBank/DDBJ whole genome shotgun (WGS) entry which is preliminary data.</text>
</comment>
<evidence type="ECO:0000313" key="2">
    <source>
        <dbReference type="Proteomes" id="UP001549307"/>
    </source>
</evidence>
<dbReference type="GeneID" id="92751427"/>